<protein>
    <submittedName>
        <fullName evidence="2">Uncharacterized protein</fullName>
    </submittedName>
</protein>
<evidence type="ECO:0000256" key="1">
    <source>
        <dbReference type="SAM" id="Coils"/>
    </source>
</evidence>
<comment type="caution">
    <text evidence="2">The sequence shown here is derived from an EMBL/GenBank/DDBJ whole genome shotgun (WGS) entry which is preliminary data.</text>
</comment>
<organism evidence="2 3">
    <name type="scientific">Cytobacillus stercorigallinarum</name>
    <dbReference type="NCBI Taxonomy" id="2762240"/>
    <lineage>
        <taxon>Bacteria</taxon>
        <taxon>Bacillati</taxon>
        <taxon>Bacillota</taxon>
        <taxon>Bacilli</taxon>
        <taxon>Bacillales</taxon>
        <taxon>Bacillaceae</taxon>
        <taxon>Cytobacillus</taxon>
    </lineage>
</organism>
<evidence type="ECO:0000313" key="2">
    <source>
        <dbReference type="EMBL" id="MBD7937694.1"/>
    </source>
</evidence>
<dbReference type="Proteomes" id="UP000657931">
    <property type="component" value="Unassembled WGS sequence"/>
</dbReference>
<feature type="coiled-coil region" evidence="1">
    <location>
        <begin position="90"/>
        <end position="124"/>
    </location>
</feature>
<accession>A0ABR8QQK4</accession>
<evidence type="ECO:0000313" key="3">
    <source>
        <dbReference type="Proteomes" id="UP000657931"/>
    </source>
</evidence>
<keyword evidence="1" id="KW-0175">Coiled coil</keyword>
<sequence>MSKHEQVTPALFLKEKTTSNQDVFRKNYLSDLLEEQSQLNHKVSKQYRNLQYQLEETYEDLLSYAKDESIRHEKNRQQYNEEWTALQSAYRAQEQNQREMSGSLQQIEEKNEELLIQLRASMSSYEALLEQASIQETAILELSRKLDSFEKPTEKMLEELTVITDDQAAIKDKMETQDIYHQSVMEKLESQDALNEKVLRQIDHLKSIIFERTAYLTENFKSLISPVKSFFVHHEEKNKNK</sequence>
<dbReference type="RefSeq" id="WP_191814149.1">
    <property type="nucleotide sequence ID" value="NZ_JACSQT010000005.1"/>
</dbReference>
<dbReference type="EMBL" id="JACSQT010000005">
    <property type="protein sequence ID" value="MBD7937694.1"/>
    <property type="molecule type" value="Genomic_DNA"/>
</dbReference>
<keyword evidence="3" id="KW-1185">Reference proteome</keyword>
<proteinExistence type="predicted"/>
<reference evidence="2 3" key="1">
    <citation type="submission" date="2020-08" db="EMBL/GenBank/DDBJ databases">
        <title>A Genomic Blueprint of the Chicken Gut Microbiome.</title>
        <authorList>
            <person name="Gilroy R."/>
            <person name="Ravi A."/>
            <person name="Getino M."/>
            <person name="Pursley I."/>
            <person name="Horton D.L."/>
            <person name="Alikhan N.-F."/>
            <person name="Baker D."/>
            <person name="Gharbi K."/>
            <person name="Hall N."/>
            <person name="Watson M."/>
            <person name="Adriaenssens E.M."/>
            <person name="Foster-Nyarko E."/>
            <person name="Jarju S."/>
            <person name="Secka A."/>
            <person name="Antonio M."/>
            <person name="Oren A."/>
            <person name="Chaudhuri R."/>
            <person name="La Ragione R.M."/>
            <person name="Hildebrand F."/>
            <person name="Pallen M.J."/>
        </authorList>
    </citation>
    <scope>NUCLEOTIDE SEQUENCE [LARGE SCALE GENOMIC DNA]</scope>
    <source>
        <strain evidence="2 3">Sa5YUA1</strain>
    </source>
</reference>
<name>A0ABR8QQK4_9BACI</name>
<gene>
    <name evidence="2" type="ORF">H9655_11750</name>
</gene>